<organism evidence="2 3">
    <name type="scientific">Algoriphagus locisalis</name>
    <dbReference type="NCBI Taxonomy" id="305507"/>
    <lineage>
        <taxon>Bacteria</taxon>
        <taxon>Pseudomonadati</taxon>
        <taxon>Bacteroidota</taxon>
        <taxon>Cytophagia</taxon>
        <taxon>Cytophagales</taxon>
        <taxon>Cyclobacteriaceae</taxon>
        <taxon>Algoriphagus</taxon>
    </lineage>
</organism>
<reference evidence="3" key="1">
    <citation type="submission" date="2016-10" db="EMBL/GenBank/DDBJ databases">
        <authorList>
            <person name="Varghese N."/>
            <person name="Submissions S."/>
        </authorList>
    </citation>
    <scope>NUCLEOTIDE SEQUENCE [LARGE SCALE GENOMIC DNA]</scope>
    <source>
        <strain evidence="3">DSM 23445</strain>
    </source>
</reference>
<feature type="region of interest" description="Disordered" evidence="1">
    <location>
        <begin position="1"/>
        <end position="24"/>
    </location>
</feature>
<name>A0A1I7C9N6_9BACT</name>
<accession>A0A1I7C9N6</accession>
<dbReference type="AlphaFoldDB" id="A0A1I7C9N6"/>
<dbReference type="Proteomes" id="UP000199673">
    <property type="component" value="Unassembled WGS sequence"/>
</dbReference>
<feature type="compositionally biased region" description="Basic and acidic residues" evidence="1">
    <location>
        <begin position="1"/>
        <end position="12"/>
    </location>
</feature>
<gene>
    <name evidence="2" type="ORF">SAMN04489724_2993</name>
</gene>
<keyword evidence="3" id="KW-1185">Reference proteome</keyword>
<evidence type="ECO:0000256" key="1">
    <source>
        <dbReference type="SAM" id="MobiDB-lite"/>
    </source>
</evidence>
<sequence>METEKPNRKESSDPEANPLTSFGRDDVFIDELIKGICEKRDSISRN</sequence>
<proteinExistence type="predicted"/>
<protein>
    <submittedName>
        <fullName evidence="2">Uncharacterized protein</fullName>
    </submittedName>
</protein>
<evidence type="ECO:0000313" key="3">
    <source>
        <dbReference type="Proteomes" id="UP000199673"/>
    </source>
</evidence>
<dbReference type="EMBL" id="FPBF01000004">
    <property type="protein sequence ID" value="SFT96141.1"/>
    <property type="molecule type" value="Genomic_DNA"/>
</dbReference>
<evidence type="ECO:0000313" key="2">
    <source>
        <dbReference type="EMBL" id="SFT96141.1"/>
    </source>
</evidence>
<dbReference type="RefSeq" id="WP_170857092.1">
    <property type="nucleotide sequence ID" value="NZ_FPBF01000004.1"/>
</dbReference>